<organism evidence="1 2">
    <name type="scientific">Dysgonomonas termitidis</name>
    <dbReference type="NCBI Taxonomy" id="1516126"/>
    <lineage>
        <taxon>Bacteria</taxon>
        <taxon>Pseudomonadati</taxon>
        <taxon>Bacteroidota</taxon>
        <taxon>Bacteroidia</taxon>
        <taxon>Bacteroidales</taxon>
        <taxon>Dysgonomonadaceae</taxon>
        <taxon>Dysgonomonas</taxon>
    </lineage>
</organism>
<proteinExistence type="predicted"/>
<accession>A0ABV9L2J5</accession>
<dbReference type="RefSeq" id="WP_380000131.1">
    <property type="nucleotide sequence ID" value="NZ_JBHSGN010000122.1"/>
</dbReference>
<sequence>MTEKNWKVTIDISKIGQKNTLETYNLSAWKKKIGCYGKRAAKRMLYCAPECQVSPTGNGYCLAKDVCKNYVERKH</sequence>
<reference evidence="2" key="1">
    <citation type="journal article" date="2019" name="Int. J. Syst. Evol. Microbiol.">
        <title>The Global Catalogue of Microorganisms (GCM) 10K type strain sequencing project: providing services to taxonomists for standard genome sequencing and annotation.</title>
        <authorList>
            <consortium name="The Broad Institute Genomics Platform"/>
            <consortium name="The Broad Institute Genome Sequencing Center for Infectious Disease"/>
            <person name="Wu L."/>
            <person name="Ma J."/>
        </authorList>
    </citation>
    <scope>NUCLEOTIDE SEQUENCE [LARGE SCALE GENOMIC DNA]</scope>
    <source>
        <strain evidence="2">CCUG 66188</strain>
    </source>
</reference>
<dbReference type="Proteomes" id="UP001596023">
    <property type="component" value="Unassembled WGS sequence"/>
</dbReference>
<keyword evidence="2" id="KW-1185">Reference proteome</keyword>
<evidence type="ECO:0000313" key="1">
    <source>
        <dbReference type="EMBL" id="MFC4676173.1"/>
    </source>
</evidence>
<protein>
    <submittedName>
        <fullName evidence="1">Uncharacterized protein</fullName>
    </submittedName>
</protein>
<name>A0ABV9L2J5_9BACT</name>
<gene>
    <name evidence="1" type="ORF">ACFO6W_21025</name>
</gene>
<comment type="caution">
    <text evidence="1">The sequence shown here is derived from an EMBL/GenBank/DDBJ whole genome shotgun (WGS) entry which is preliminary data.</text>
</comment>
<dbReference type="EMBL" id="JBHSGN010000122">
    <property type="protein sequence ID" value="MFC4676173.1"/>
    <property type="molecule type" value="Genomic_DNA"/>
</dbReference>
<evidence type="ECO:0000313" key="2">
    <source>
        <dbReference type="Proteomes" id="UP001596023"/>
    </source>
</evidence>